<evidence type="ECO:0000313" key="3">
    <source>
        <dbReference type="Proteomes" id="UP000004750"/>
    </source>
</evidence>
<evidence type="ECO:0000313" key="2">
    <source>
        <dbReference type="EMBL" id="EHM52421.1"/>
    </source>
</evidence>
<proteinExistence type="predicted"/>
<comment type="caution">
    <text evidence="2">The sequence shown here is derived from an EMBL/GenBank/DDBJ whole genome shotgun (WGS) entry which is preliminary data.</text>
</comment>
<dbReference type="AlphaFoldDB" id="G9ZHU1"/>
<gene>
    <name evidence="2" type="ORF">HMPREF9080_02350</name>
</gene>
<reference evidence="2 3" key="1">
    <citation type="submission" date="2011-08" db="EMBL/GenBank/DDBJ databases">
        <authorList>
            <person name="Weinstock G."/>
            <person name="Sodergren E."/>
            <person name="Clifton S."/>
            <person name="Fulton L."/>
            <person name="Fulton B."/>
            <person name="Courtney L."/>
            <person name="Fronick C."/>
            <person name="Harrison M."/>
            <person name="Strong C."/>
            <person name="Farmer C."/>
            <person name="Delahaunty K."/>
            <person name="Markovic C."/>
            <person name="Hall O."/>
            <person name="Minx P."/>
            <person name="Tomlinson C."/>
            <person name="Mitreva M."/>
            <person name="Hou S."/>
            <person name="Chen J."/>
            <person name="Wollam A."/>
            <person name="Pepin K.H."/>
            <person name="Johnson M."/>
            <person name="Bhonagiri V."/>
            <person name="Zhang X."/>
            <person name="Suruliraj S."/>
            <person name="Warren W."/>
            <person name="Chinwalla A."/>
            <person name="Mardis E.R."/>
            <person name="Wilson R.K."/>
        </authorList>
    </citation>
    <scope>NUCLEOTIDE SEQUENCE [LARGE SCALE GENOMIC DNA]</scope>
    <source>
        <strain evidence="2 3">F0432</strain>
    </source>
</reference>
<dbReference type="HOGENOM" id="CLU_2841721_0_0_6"/>
<dbReference type="Proteomes" id="UP000004750">
    <property type="component" value="Unassembled WGS sequence"/>
</dbReference>
<name>G9ZHU1_9GAMM</name>
<accession>G9ZHU1</accession>
<dbReference type="EMBL" id="AGCM01000136">
    <property type="protein sequence ID" value="EHM52421.1"/>
    <property type="molecule type" value="Genomic_DNA"/>
</dbReference>
<sequence>MSEPITRFAALHSSRAATALRRRLCAPLPPRAYPHYAELATYFIIMTLLSGIALIRRTATALPQP</sequence>
<keyword evidence="1" id="KW-1133">Transmembrane helix</keyword>
<organism evidence="2 3">
    <name type="scientific">Cardiobacterium valvarum F0432</name>
    <dbReference type="NCBI Taxonomy" id="797473"/>
    <lineage>
        <taxon>Bacteria</taxon>
        <taxon>Pseudomonadati</taxon>
        <taxon>Pseudomonadota</taxon>
        <taxon>Gammaproteobacteria</taxon>
        <taxon>Cardiobacteriales</taxon>
        <taxon>Cardiobacteriaceae</taxon>
        <taxon>Cardiobacterium</taxon>
    </lineage>
</organism>
<evidence type="ECO:0000256" key="1">
    <source>
        <dbReference type="SAM" id="Phobius"/>
    </source>
</evidence>
<dbReference type="STRING" id="797473.HMPREF9080_02350"/>
<protein>
    <submittedName>
        <fullName evidence="2">Uncharacterized protein</fullName>
    </submittedName>
</protein>
<dbReference type="RefSeq" id="WP_006986344.1">
    <property type="nucleotide sequence ID" value="NZ_JH417951.1"/>
</dbReference>
<keyword evidence="1" id="KW-0812">Transmembrane</keyword>
<keyword evidence="1" id="KW-0472">Membrane</keyword>
<feature type="transmembrane region" description="Helical" evidence="1">
    <location>
        <begin position="36"/>
        <end position="55"/>
    </location>
</feature>